<evidence type="ECO:0000313" key="1">
    <source>
        <dbReference type="EMBL" id="JAH65396.1"/>
    </source>
</evidence>
<dbReference type="EMBL" id="GBXM01043181">
    <property type="protein sequence ID" value="JAH65396.1"/>
    <property type="molecule type" value="Transcribed_RNA"/>
</dbReference>
<organism evidence="1">
    <name type="scientific">Anguilla anguilla</name>
    <name type="common">European freshwater eel</name>
    <name type="synonym">Muraena anguilla</name>
    <dbReference type="NCBI Taxonomy" id="7936"/>
    <lineage>
        <taxon>Eukaryota</taxon>
        <taxon>Metazoa</taxon>
        <taxon>Chordata</taxon>
        <taxon>Craniata</taxon>
        <taxon>Vertebrata</taxon>
        <taxon>Euteleostomi</taxon>
        <taxon>Actinopterygii</taxon>
        <taxon>Neopterygii</taxon>
        <taxon>Teleostei</taxon>
        <taxon>Anguilliformes</taxon>
        <taxon>Anguillidae</taxon>
        <taxon>Anguilla</taxon>
    </lineage>
</organism>
<reference evidence="1" key="2">
    <citation type="journal article" date="2015" name="Fish Shellfish Immunol.">
        <title>Early steps in the European eel (Anguilla anguilla)-Vibrio vulnificus interaction in the gills: Role of the RtxA13 toxin.</title>
        <authorList>
            <person name="Callol A."/>
            <person name="Pajuelo D."/>
            <person name="Ebbesson L."/>
            <person name="Teles M."/>
            <person name="MacKenzie S."/>
            <person name="Amaro C."/>
        </authorList>
    </citation>
    <scope>NUCLEOTIDE SEQUENCE</scope>
</reference>
<proteinExistence type="predicted"/>
<protein>
    <submittedName>
        <fullName evidence="1">Uncharacterized protein</fullName>
    </submittedName>
</protein>
<sequence>MHYTQVLNGSMCDIPRTGFSVGTINSEICPFYWPRVFQVDKPQHGTVIHAKEPFRILFDERGAALALLNGSEV</sequence>
<accession>A0A0E9UI29</accession>
<dbReference type="AlphaFoldDB" id="A0A0E9UI29"/>
<reference evidence="1" key="1">
    <citation type="submission" date="2014-11" db="EMBL/GenBank/DDBJ databases">
        <authorList>
            <person name="Amaro Gonzalez C."/>
        </authorList>
    </citation>
    <scope>NUCLEOTIDE SEQUENCE</scope>
</reference>
<name>A0A0E9UI29_ANGAN</name>